<reference evidence="1" key="1">
    <citation type="journal article" date="2014" name="Int. J. Syst. Evol. Microbiol.">
        <title>Complete genome sequence of Corynebacterium casei LMG S-19264T (=DSM 44701T), isolated from a smear-ripened cheese.</title>
        <authorList>
            <consortium name="US DOE Joint Genome Institute (JGI-PGF)"/>
            <person name="Walter F."/>
            <person name="Albersmeier A."/>
            <person name="Kalinowski J."/>
            <person name="Ruckert C."/>
        </authorList>
    </citation>
    <scope>NUCLEOTIDE SEQUENCE</scope>
    <source>
        <strain evidence="1">CGMCC 4.7201</strain>
    </source>
</reference>
<dbReference type="EMBL" id="BMMS01000030">
    <property type="protein sequence ID" value="GGO96630.1"/>
    <property type="molecule type" value="Genomic_DNA"/>
</dbReference>
<proteinExistence type="predicted"/>
<evidence type="ECO:0000313" key="1">
    <source>
        <dbReference type="EMBL" id="GGO96630.1"/>
    </source>
</evidence>
<organism evidence="1 2">
    <name type="scientific">Wenjunlia tyrosinilytica</name>
    <dbReference type="NCBI Taxonomy" id="1544741"/>
    <lineage>
        <taxon>Bacteria</taxon>
        <taxon>Bacillati</taxon>
        <taxon>Actinomycetota</taxon>
        <taxon>Actinomycetes</taxon>
        <taxon>Kitasatosporales</taxon>
        <taxon>Streptomycetaceae</taxon>
        <taxon>Wenjunlia</taxon>
    </lineage>
</organism>
<dbReference type="AlphaFoldDB" id="A0A918E1M4"/>
<evidence type="ECO:0000313" key="2">
    <source>
        <dbReference type="Proteomes" id="UP000641932"/>
    </source>
</evidence>
<dbReference type="Proteomes" id="UP000641932">
    <property type="component" value="Unassembled WGS sequence"/>
</dbReference>
<dbReference type="Gene3D" id="3.30.559.10">
    <property type="entry name" value="Chloramphenicol acetyltransferase-like domain"/>
    <property type="match status" value="1"/>
</dbReference>
<name>A0A918E1M4_9ACTN</name>
<dbReference type="InterPro" id="IPR023213">
    <property type="entry name" value="CAT-like_dom_sf"/>
</dbReference>
<sequence length="414" mass="44659">MGASKTGGPYQRPISPTEWFYLGAMGLAPPFAIQLVVEGHGRMDRSELSRAVAVASAACPGARLVRRGRIWVDSGQAPAVRVVDGTAIDRTRFENAEPLRSPLDPVNGPTCEVLVLAGEPCTVVFRAFHGVMDGRGVLTWMAEVFRALRGEEPVGARSGATERSLLSELGTTGARPRLGLNFRSPLDRAGVSAERVARPSFRWRRRTLDGNFPGLVARVAAAIANVEDAEEVRFMVPVDLRRHDAGLASTANLTLPVFVDGRTCDAAEDFHKRLRRALDERRELSRGTEQAAARLPLRALGTALAAANAVVTRRRRYVCSTLISNLGRVDLCGLSTAGFKASTVYSLAVRAPLTPASIVTVQAQGRTELTMSYPDGPGMGARADALFNRISDELCRVPPRSGPRTSHSGRTRTR</sequence>
<evidence type="ECO:0008006" key="3">
    <source>
        <dbReference type="Google" id="ProtNLM"/>
    </source>
</evidence>
<gene>
    <name evidence="1" type="ORF">GCM10012280_56570</name>
</gene>
<keyword evidence="2" id="KW-1185">Reference proteome</keyword>
<comment type="caution">
    <text evidence="1">The sequence shown here is derived from an EMBL/GenBank/DDBJ whole genome shotgun (WGS) entry which is preliminary data.</text>
</comment>
<accession>A0A918E1M4</accession>
<reference evidence="1" key="2">
    <citation type="submission" date="2020-09" db="EMBL/GenBank/DDBJ databases">
        <authorList>
            <person name="Sun Q."/>
            <person name="Zhou Y."/>
        </authorList>
    </citation>
    <scope>NUCLEOTIDE SEQUENCE</scope>
    <source>
        <strain evidence="1">CGMCC 4.7201</strain>
    </source>
</reference>
<dbReference type="RefSeq" id="WP_189134662.1">
    <property type="nucleotide sequence ID" value="NZ_BMMS01000030.1"/>
</dbReference>
<protein>
    <recommendedName>
        <fullName evidence="3">Peptide synthetase</fullName>
    </recommendedName>
</protein>